<feature type="domain" description="HTH cro/C1-type" evidence="4">
    <location>
        <begin position="8"/>
        <end position="69"/>
    </location>
</feature>
<dbReference type="EMBL" id="JAUDCK010000018">
    <property type="protein sequence ID" value="MDM8195928.1"/>
    <property type="molecule type" value="Genomic_DNA"/>
</dbReference>
<feature type="compositionally biased region" description="Low complexity" evidence="2">
    <location>
        <begin position="181"/>
        <end position="193"/>
    </location>
</feature>
<keyword evidence="3" id="KW-1133">Transmembrane helix</keyword>
<feature type="transmembrane region" description="Helical" evidence="3">
    <location>
        <begin position="127"/>
        <end position="148"/>
    </location>
</feature>
<dbReference type="InterPro" id="IPR050400">
    <property type="entry name" value="Bact_Cytoskel_RodZ"/>
</dbReference>
<name>A0ABT7UIG1_9FIRM</name>
<dbReference type="SMART" id="SM00530">
    <property type="entry name" value="HTH_XRE"/>
    <property type="match status" value="1"/>
</dbReference>
<dbReference type="Proteomes" id="UP001529275">
    <property type="component" value="Unassembled WGS sequence"/>
</dbReference>
<reference evidence="6" key="1">
    <citation type="submission" date="2023-06" db="EMBL/GenBank/DDBJ databases">
        <title>Identification and characterization of horizontal gene transfer across gut microbiota members of farm animals based on homology search.</title>
        <authorList>
            <person name="Zeman M."/>
            <person name="Kubasova T."/>
            <person name="Jahodarova E."/>
            <person name="Nykrynova M."/>
            <person name="Rychlik I."/>
        </authorList>
    </citation>
    <scope>NUCLEOTIDE SEQUENCE [LARGE SCALE GENOMIC DNA]</scope>
    <source>
        <strain evidence="6">ET341</strain>
    </source>
</reference>
<dbReference type="SUPFAM" id="SSF47413">
    <property type="entry name" value="lambda repressor-like DNA-binding domains"/>
    <property type="match status" value="1"/>
</dbReference>
<sequence length="313" mass="36356">MDNLGQNIRQKREKKQMTIEDLSAKTKISVAVLRDIENGKFDRYKGDEAYVKMYLKKISQALEMDGEQLTEQYIELTREIELEELKEKEIQEDHNEEIVNKGKKFSFKAPQLTRKPSVYEDKSHVTIIRAAIILVLVCLVIVVIWFGFYATRTQSDDPVKPDNQLTVEGNVETTPPDNQPSNSGNNGNQSQTTQGTVEFTRNDFLDYNFKLPADAQTFTLKVEYNAPCWAQMRVNDEIYDQFVSKIYHENEDDETETVELTFNVSDFESLDLRNGNNRGHRYYINNQEIPLTDEDINTNQDRPVDFILTLEKE</sequence>
<keyword evidence="1" id="KW-0175">Coiled coil</keyword>
<evidence type="ECO:0000256" key="2">
    <source>
        <dbReference type="SAM" id="MobiDB-lite"/>
    </source>
</evidence>
<dbReference type="InterPro" id="IPR001387">
    <property type="entry name" value="Cro/C1-type_HTH"/>
</dbReference>
<evidence type="ECO:0000256" key="3">
    <source>
        <dbReference type="SAM" id="Phobius"/>
    </source>
</evidence>
<feature type="region of interest" description="Disordered" evidence="2">
    <location>
        <begin position="157"/>
        <end position="193"/>
    </location>
</feature>
<feature type="compositionally biased region" description="Polar residues" evidence="2">
    <location>
        <begin position="163"/>
        <end position="180"/>
    </location>
</feature>
<gene>
    <name evidence="5" type="ORF">QUV98_06335</name>
</gene>
<dbReference type="InterPro" id="IPR010982">
    <property type="entry name" value="Lambda_DNA-bd_dom_sf"/>
</dbReference>
<dbReference type="Pfam" id="PF13413">
    <property type="entry name" value="HTH_25"/>
    <property type="match status" value="1"/>
</dbReference>
<dbReference type="Gene3D" id="1.10.260.40">
    <property type="entry name" value="lambda repressor-like DNA-binding domains"/>
    <property type="match status" value="1"/>
</dbReference>
<keyword evidence="3" id="KW-0472">Membrane</keyword>
<evidence type="ECO:0000313" key="6">
    <source>
        <dbReference type="Proteomes" id="UP001529275"/>
    </source>
</evidence>
<accession>A0ABT7UIG1</accession>
<dbReference type="RefSeq" id="WP_289527684.1">
    <property type="nucleotide sequence ID" value="NZ_JAUDCK010000018.1"/>
</dbReference>
<keyword evidence="3" id="KW-0812">Transmembrane</keyword>
<evidence type="ECO:0000313" key="5">
    <source>
        <dbReference type="EMBL" id="MDM8195928.1"/>
    </source>
</evidence>
<reference evidence="5 6" key="2">
    <citation type="submission" date="2023-06" db="EMBL/GenBank/DDBJ databases">
        <authorList>
            <person name="Zeman M."/>
            <person name="Kubasova T."/>
            <person name="Jahodarova E."/>
            <person name="Nykrynova M."/>
            <person name="Rychlik I."/>
        </authorList>
    </citation>
    <scope>NUCLEOTIDE SEQUENCE [LARGE SCALE GENOMIC DNA]</scope>
    <source>
        <strain evidence="5 6">ET341</strain>
    </source>
</reference>
<dbReference type="PROSITE" id="PS50943">
    <property type="entry name" value="HTH_CROC1"/>
    <property type="match status" value="1"/>
</dbReference>
<proteinExistence type="predicted"/>
<evidence type="ECO:0000259" key="4">
    <source>
        <dbReference type="PROSITE" id="PS50943"/>
    </source>
</evidence>
<protein>
    <submittedName>
        <fullName evidence="5">Helix-turn-helix domain-containing protein</fullName>
    </submittedName>
</protein>
<dbReference type="CDD" id="cd00093">
    <property type="entry name" value="HTH_XRE"/>
    <property type="match status" value="1"/>
</dbReference>
<comment type="caution">
    <text evidence="5">The sequence shown here is derived from an EMBL/GenBank/DDBJ whole genome shotgun (WGS) entry which is preliminary data.</text>
</comment>
<dbReference type="PANTHER" id="PTHR34475">
    <property type="match status" value="1"/>
</dbReference>
<feature type="coiled-coil region" evidence="1">
    <location>
        <begin position="59"/>
        <end position="93"/>
    </location>
</feature>
<dbReference type="PANTHER" id="PTHR34475:SF1">
    <property type="entry name" value="CYTOSKELETON PROTEIN RODZ"/>
    <property type="match status" value="1"/>
</dbReference>
<evidence type="ECO:0000256" key="1">
    <source>
        <dbReference type="SAM" id="Coils"/>
    </source>
</evidence>
<organism evidence="5 6">
    <name type="scientific">Massilimicrobiota timonensis</name>
    <dbReference type="NCBI Taxonomy" id="1776392"/>
    <lineage>
        <taxon>Bacteria</taxon>
        <taxon>Bacillati</taxon>
        <taxon>Bacillota</taxon>
        <taxon>Erysipelotrichia</taxon>
        <taxon>Erysipelotrichales</taxon>
        <taxon>Erysipelotrichaceae</taxon>
        <taxon>Massilimicrobiota</taxon>
    </lineage>
</organism>
<keyword evidence="6" id="KW-1185">Reference proteome</keyword>